<dbReference type="InterPro" id="IPR021111">
    <property type="entry name" value="Hexamer_Tyr-coord_heme_pr_HTHP"/>
</dbReference>
<evidence type="ECO:0000313" key="1">
    <source>
        <dbReference type="EMBL" id="GAA3892386.1"/>
    </source>
</evidence>
<dbReference type="Pfam" id="PF11534">
    <property type="entry name" value="HTHP"/>
    <property type="match status" value="1"/>
</dbReference>
<gene>
    <name evidence="1" type="ORF">GCM10022276_09470</name>
</gene>
<dbReference type="InterPro" id="IPR038125">
    <property type="entry name" value="HTHP_sf"/>
</dbReference>
<dbReference type="Proteomes" id="UP001500827">
    <property type="component" value="Unassembled WGS sequence"/>
</dbReference>
<sequence>MVQVPDKPLVPDNSLITASPEDGRALAIMLSRHSIHAMQRELEVLTNGRAQYSHDPYGLIAASHVIAVEFATIAAANNYWRVEPVA</sequence>
<organism evidence="1 2">
    <name type="scientific">Sphingomonas limnosediminicola</name>
    <dbReference type="NCBI Taxonomy" id="940133"/>
    <lineage>
        <taxon>Bacteria</taxon>
        <taxon>Pseudomonadati</taxon>
        <taxon>Pseudomonadota</taxon>
        <taxon>Alphaproteobacteria</taxon>
        <taxon>Sphingomonadales</taxon>
        <taxon>Sphingomonadaceae</taxon>
        <taxon>Sphingomonas</taxon>
    </lineage>
</organism>
<reference evidence="2" key="1">
    <citation type="journal article" date="2019" name="Int. J. Syst. Evol. Microbiol.">
        <title>The Global Catalogue of Microorganisms (GCM) 10K type strain sequencing project: providing services to taxonomists for standard genome sequencing and annotation.</title>
        <authorList>
            <consortium name="The Broad Institute Genomics Platform"/>
            <consortium name="The Broad Institute Genome Sequencing Center for Infectious Disease"/>
            <person name="Wu L."/>
            <person name="Ma J."/>
        </authorList>
    </citation>
    <scope>NUCLEOTIDE SEQUENCE [LARGE SCALE GENOMIC DNA]</scope>
    <source>
        <strain evidence="2">JCM 17543</strain>
    </source>
</reference>
<proteinExistence type="predicted"/>
<dbReference type="EMBL" id="BAABBM010000001">
    <property type="protein sequence ID" value="GAA3892386.1"/>
    <property type="molecule type" value="Genomic_DNA"/>
</dbReference>
<accession>A0ABP7L1Y7</accession>
<comment type="caution">
    <text evidence="1">The sequence shown here is derived from an EMBL/GenBank/DDBJ whole genome shotgun (WGS) entry which is preliminary data.</text>
</comment>
<keyword evidence="2" id="KW-1185">Reference proteome</keyword>
<dbReference type="Gene3D" id="6.10.80.10">
    <property type="entry name" value="Hexameric tyrosine-coordinated heme protein (HTHP)"/>
    <property type="match status" value="1"/>
</dbReference>
<protein>
    <submittedName>
        <fullName evidence="1">Hexameric tyrosine-coordinated heme protein</fullName>
    </submittedName>
</protein>
<name>A0ABP7L1Y7_9SPHN</name>
<evidence type="ECO:0000313" key="2">
    <source>
        <dbReference type="Proteomes" id="UP001500827"/>
    </source>
</evidence>